<evidence type="ECO:0000256" key="5">
    <source>
        <dbReference type="ARBA" id="ARBA00022729"/>
    </source>
</evidence>
<dbReference type="PRINTS" id="PR01715">
    <property type="entry name" value="FERRIBNDNGPP"/>
</dbReference>
<dbReference type="GO" id="GO:1901678">
    <property type="term" value="P:iron coordination entity transport"/>
    <property type="evidence" value="ECO:0007669"/>
    <property type="project" value="UniProtKB-ARBA"/>
</dbReference>
<dbReference type="PROSITE" id="PS50983">
    <property type="entry name" value="FE_B12_PBP"/>
    <property type="match status" value="1"/>
</dbReference>
<feature type="chain" id="PRO_5032674569" evidence="6">
    <location>
        <begin position="19"/>
        <end position="297"/>
    </location>
</feature>
<feature type="signal peptide" evidence="6">
    <location>
        <begin position="1"/>
        <end position="18"/>
    </location>
</feature>
<evidence type="ECO:0000313" key="8">
    <source>
        <dbReference type="EMBL" id="MQQ10299.1"/>
    </source>
</evidence>
<dbReference type="EMBL" id="WIBF01000013">
    <property type="protein sequence ID" value="MQQ10299.1"/>
    <property type="molecule type" value="Genomic_DNA"/>
</dbReference>
<dbReference type="RefSeq" id="WP_153217273.1">
    <property type="nucleotide sequence ID" value="NZ_WIBF01000013.1"/>
</dbReference>
<dbReference type="InterPro" id="IPR051313">
    <property type="entry name" value="Bact_iron-sidero_bind"/>
</dbReference>
<keyword evidence="9" id="KW-1185">Reference proteome</keyword>
<comment type="similarity">
    <text evidence="2">Belongs to the bacterial solute-binding protein 8 family.</text>
</comment>
<evidence type="ECO:0000256" key="6">
    <source>
        <dbReference type="SAM" id="SignalP"/>
    </source>
</evidence>
<dbReference type="Pfam" id="PF01497">
    <property type="entry name" value="Peripla_BP_2"/>
    <property type="match status" value="1"/>
</dbReference>
<proteinExistence type="inferred from homology"/>
<evidence type="ECO:0000256" key="4">
    <source>
        <dbReference type="ARBA" id="ARBA00022496"/>
    </source>
</evidence>
<evidence type="ECO:0000256" key="2">
    <source>
        <dbReference type="ARBA" id="ARBA00008814"/>
    </source>
</evidence>
<keyword evidence="4" id="KW-0410">Iron transport</keyword>
<comment type="subcellular location">
    <subcellularLocation>
        <location evidence="1">Cell envelope</location>
    </subcellularLocation>
</comment>
<dbReference type="InterPro" id="IPR002491">
    <property type="entry name" value="ABC_transptr_periplasmic_BD"/>
</dbReference>
<comment type="caution">
    <text evidence="8">The sequence shown here is derived from an EMBL/GenBank/DDBJ whole genome shotgun (WGS) entry which is preliminary data.</text>
</comment>
<feature type="domain" description="Fe/B12 periplasmic-binding" evidence="7">
    <location>
        <begin position="38"/>
        <end position="297"/>
    </location>
</feature>
<dbReference type="PANTHER" id="PTHR30532:SF1">
    <property type="entry name" value="IRON(3+)-HYDROXAMATE-BINDING PROTEIN FHUD"/>
    <property type="match status" value="1"/>
</dbReference>
<keyword evidence="4" id="KW-0406">Ion transport</keyword>
<evidence type="ECO:0000256" key="3">
    <source>
        <dbReference type="ARBA" id="ARBA00022448"/>
    </source>
</evidence>
<keyword evidence="5 6" id="KW-0732">Signal</keyword>
<gene>
    <name evidence="8" type="ORF">GFB49_17665</name>
</gene>
<organism evidence="8 9">
    <name type="scientific">Tritonibacter litoralis</name>
    <dbReference type="NCBI Taxonomy" id="2662264"/>
    <lineage>
        <taxon>Bacteria</taxon>
        <taxon>Pseudomonadati</taxon>
        <taxon>Pseudomonadota</taxon>
        <taxon>Alphaproteobacteria</taxon>
        <taxon>Rhodobacterales</taxon>
        <taxon>Paracoccaceae</taxon>
        <taxon>Tritonibacter</taxon>
    </lineage>
</organism>
<sequence>MRFLRLMLLMFWPGLTLAQPITITDSRGPQSFDSTPKRVIAGNWMLAEMLLELDIVPVGIADLAGYNKWVVAPEMPETVADIGLRSEPNLEVVIDLKPDLILLSDDGLAMAEHAARIAPVLHFDAYSDKHDNIPAGRKNFRTLAKLFGQERLAEAKLAAMDARLAEQAKTLKEAFGDDIPQVTLIRFLDEKRAVIYGENSPAFAALSALGLSSEIDVPKSKWGVGYRRVRKLGSVTQGKVMYFEPFDQQEQLFDTALWQAMPFVQSKNLSALPAIWSYGGPLTVGRVADAIFDALIP</sequence>
<evidence type="ECO:0000259" key="7">
    <source>
        <dbReference type="PROSITE" id="PS50983"/>
    </source>
</evidence>
<keyword evidence="3" id="KW-0813">Transport</keyword>
<dbReference type="SUPFAM" id="SSF53807">
    <property type="entry name" value="Helical backbone' metal receptor"/>
    <property type="match status" value="1"/>
</dbReference>
<name>A0A843YM72_9RHOB</name>
<dbReference type="Gene3D" id="3.40.50.1980">
    <property type="entry name" value="Nitrogenase molybdenum iron protein domain"/>
    <property type="match status" value="2"/>
</dbReference>
<dbReference type="AlphaFoldDB" id="A0A843YM72"/>
<evidence type="ECO:0000256" key="1">
    <source>
        <dbReference type="ARBA" id="ARBA00004196"/>
    </source>
</evidence>
<evidence type="ECO:0000313" key="9">
    <source>
        <dbReference type="Proteomes" id="UP000444174"/>
    </source>
</evidence>
<keyword evidence="4" id="KW-0408">Iron</keyword>
<reference evidence="8 9" key="1">
    <citation type="submission" date="2019-10" db="EMBL/GenBank/DDBJ databases">
        <title>Epibacterium sp. nov., isolated from seawater.</title>
        <authorList>
            <person name="Zhang X."/>
            <person name="Li N."/>
        </authorList>
    </citation>
    <scope>NUCLEOTIDE SEQUENCE [LARGE SCALE GENOMIC DNA]</scope>
    <source>
        <strain evidence="8 9">SM1979</strain>
    </source>
</reference>
<protein>
    <submittedName>
        <fullName evidence="8">ABC transporter substrate-binding protein</fullName>
    </submittedName>
</protein>
<dbReference type="GO" id="GO:0030288">
    <property type="term" value="C:outer membrane-bounded periplasmic space"/>
    <property type="evidence" value="ECO:0007669"/>
    <property type="project" value="TreeGrafter"/>
</dbReference>
<accession>A0A843YM72</accession>
<dbReference type="Proteomes" id="UP000444174">
    <property type="component" value="Unassembled WGS sequence"/>
</dbReference>
<dbReference type="PANTHER" id="PTHR30532">
    <property type="entry name" value="IRON III DICITRATE-BINDING PERIPLASMIC PROTEIN"/>
    <property type="match status" value="1"/>
</dbReference>
<dbReference type="CDD" id="cd01146">
    <property type="entry name" value="FhuD"/>
    <property type="match status" value="1"/>
</dbReference>